<dbReference type="EMBL" id="BMAT01003775">
    <property type="protein sequence ID" value="GFR61980.1"/>
    <property type="molecule type" value="Genomic_DNA"/>
</dbReference>
<name>A0AAV4EN13_9GAST</name>
<evidence type="ECO:0000313" key="3">
    <source>
        <dbReference type="Proteomes" id="UP000762676"/>
    </source>
</evidence>
<comment type="caution">
    <text evidence="2">The sequence shown here is derived from an EMBL/GenBank/DDBJ whole genome shotgun (WGS) entry which is preliminary data.</text>
</comment>
<dbReference type="Proteomes" id="UP000762676">
    <property type="component" value="Unassembled WGS sequence"/>
</dbReference>
<feature type="compositionally biased region" description="Polar residues" evidence="1">
    <location>
        <begin position="122"/>
        <end position="151"/>
    </location>
</feature>
<feature type="compositionally biased region" description="Polar residues" evidence="1">
    <location>
        <begin position="730"/>
        <end position="739"/>
    </location>
</feature>
<evidence type="ECO:0000313" key="2">
    <source>
        <dbReference type="EMBL" id="GFR61980.1"/>
    </source>
</evidence>
<feature type="region of interest" description="Disordered" evidence="1">
    <location>
        <begin position="1227"/>
        <end position="1266"/>
    </location>
</feature>
<organism evidence="2 3">
    <name type="scientific">Elysia marginata</name>
    <dbReference type="NCBI Taxonomy" id="1093978"/>
    <lineage>
        <taxon>Eukaryota</taxon>
        <taxon>Metazoa</taxon>
        <taxon>Spiralia</taxon>
        <taxon>Lophotrochozoa</taxon>
        <taxon>Mollusca</taxon>
        <taxon>Gastropoda</taxon>
        <taxon>Heterobranchia</taxon>
        <taxon>Euthyneura</taxon>
        <taxon>Panpulmonata</taxon>
        <taxon>Sacoglossa</taxon>
        <taxon>Placobranchoidea</taxon>
        <taxon>Plakobranchidae</taxon>
        <taxon>Elysia</taxon>
    </lineage>
</organism>
<reference evidence="2 3" key="1">
    <citation type="journal article" date="2021" name="Elife">
        <title>Chloroplast acquisition without the gene transfer in kleptoplastic sea slugs, Plakobranchus ocellatus.</title>
        <authorList>
            <person name="Maeda T."/>
            <person name="Takahashi S."/>
            <person name="Yoshida T."/>
            <person name="Shimamura S."/>
            <person name="Takaki Y."/>
            <person name="Nagai Y."/>
            <person name="Toyoda A."/>
            <person name="Suzuki Y."/>
            <person name="Arimoto A."/>
            <person name="Ishii H."/>
            <person name="Satoh N."/>
            <person name="Nishiyama T."/>
            <person name="Hasebe M."/>
            <person name="Maruyama T."/>
            <person name="Minagawa J."/>
            <person name="Obokata J."/>
            <person name="Shigenobu S."/>
        </authorList>
    </citation>
    <scope>NUCLEOTIDE SEQUENCE [LARGE SCALE GENOMIC DNA]</scope>
</reference>
<proteinExistence type="predicted"/>
<feature type="region of interest" description="Disordered" evidence="1">
    <location>
        <begin position="122"/>
        <end position="160"/>
    </location>
</feature>
<feature type="compositionally biased region" description="Low complexity" evidence="1">
    <location>
        <begin position="765"/>
        <end position="797"/>
    </location>
</feature>
<feature type="region of interest" description="Disordered" evidence="1">
    <location>
        <begin position="730"/>
        <end position="964"/>
    </location>
</feature>
<feature type="compositionally biased region" description="Basic and acidic residues" evidence="1">
    <location>
        <begin position="1248"/>
        <end position="1257"/>
    </location>
</feature>
<feature type="region of interest" description="Disordered" evidence="1">
    <location>
        <begin position="1150"/>
        <end position="1188"/>
    </location>
</feature>
<protein>
    <submittedName>
        <fullName evidence="2">NF-kappa-B-activating protein-like</fullName>
    </submittedName>
</protein>
<sequence>MTFIFVFVATDIPYVSSPVYKPNPNLSTIESQLLDFNTYPSRDPRLQPPSKRERGENRKKDNLKSRAGRTIRIVKDIPLEPVENFNKHNGFHFKPEFPVNATNLVEEKTTALPKQDVYRSDAVNSQETKSAEGSQNAIKQETGTKTTFEPSSSKKEKVPTTQLTCNIVEANDNVMDSQTSFNTEAVAGTVSQEQTEADENQLSEDNIELELSKLLDEGESFCHESDPKPLTESNTLMSANIDKSNRADSCSADYSGDSVEILGPKDAVELKLIFKGTSSNIEGNKAFNSQETKSAEGSQNVNLSNHLDMPLEESDKLTSVCRKVVGVAVENQAMVKKVPQEFETHRDILFDKSDRDIHQQETKSRKCLGISISTKIAQSDSSPINVSEHIEIETSEVCNFKAYTETNFEMAPIESLTTVRDSTQEAARKASENNPILDPKQDTMVSVVNYTDYSGDSVEITGANNDVEIKMNLKEVSSNIEGNSALSSRSSVASCTRQKNPKATEQKMLINKSQDCILITENKVDCTSDLDLSDGEILSSPDSVSHTSLLSDSNIEDKQISRSFSHYAYCAEKSISRTSNAGSLRKLNKPNLEDSPPMCRNYCKQQHFSPTHPHILSQDSQQHMHKPFLQKLDSQASGKDRNSGKPLAPVFNSFSKIKTEDNNTGNTWGYSQARSKHEDVIIVEDITPPKSGPGWELRTGTALSEWPQECVRSPSLGHDKPSRCLKSLATGHSKSRALQSPNRSKSSQSPRSHSESRLLTSQVGSQSPRSYSRSRSPTCCIGSRSPPSHNRPNSSRSLISRVGSLSPRFLIKSKVVKKHKKSKKRKHKRSAKSHTTSASLSKLRGPNSPKSHGRSRSQRICRSSKSPRKHRSRSSRNHRRSRSPRMHRRSRSTGMHTRSRSPRMHRRSRSPRMHRRSRSPRMHRRSRSPRMHRRSRSPRKHTRSRSPRMHTRPRSPRMHTRSTSPIILIRSTSPRMNTRSNLNEFSKPFKSRRCDIEPWPSQEKRVNPCTSDKMSEKPQLYKGQECNSYFTRSPHKKIPPACSSQRCEISTSPDFSDYCNELTEFSYQGQNLSNRHKYCSPAVSASPEKHESSSPLRNYSEKFSQVESCKRVSKQVSKHAVNTDQQHISLPALPSCSSAVLCGSHRNQETNTAYPRQDSPKQESKQVLEKAKNTDQQRTSSPVSPSQVGVVLSRIRKNLEIGLIKSNQFSVNGRLYSDRPIERVKSKSAENLKWPPKKRQRSCGMKRHFSDSARPSEKSSSLSGKSLSGVVMSTTQPLLKSKPLSEMLGLMEKQAKNGSKWILEVHKVHIKSLCDLRDAKRCDQREYDEMERCLSLIYDYEHKGLVRMVQDCECILKSDWSLRATAKCLMSRRKLDEAPIILSDISSSGSSQSSLLLENPGLRFADMTSIFSIINQN</sequence>
<feature type="compositionally biased region" description="Basic residues" evidence="1">
    <location>
        <begin position="814"/>
        <end position="832"/>
    </location>
</feature>
<evidence type="ECO:0000256" key="1">
    <source>
        <dbReference type="SAM" id="MobiDB-lite"/>
    </source>
</evidence>
<accession>A0AAV4EN13</accession>
<keyword evidence="3" id="KW-1185">Reference proteome</keyword>
<feature type="compositionally biased region" description="Low complexity" evidence="1">
    <location>
        <begin position="740"/>
        <end position="751"/>
    </location>
</feature>
<feature type="compositionally biased region" description="Basic and acidic residues" evidence="1">
    <location>
        <begin position="1158"/>
        <end position="1175"/>
    </location>
</feature>
<gene>
    <name evidence="2" type="ORF">ElyMa_001859700</name>
</gene>
<feature type="region of interest" description="Disordered" evidence="1">
    <location>
        <begin position="38"/>
        <end position="67"/>
    </location>
</feature>
<feature type="compositionally biased region" description="Basic residues" evidence="1">
    <location>
        <begin position="865"/>
        <end position="960"/>
    </location>
</feature>
<feature type="compositionally biased region" description="Basic residues" evidence="1">
    <location>
        <begin position="1235"/>
        <end position="1247"/>
    </location>
</feature>
<feature type="compositionally biased region" description="Basic and acidic residues" evidence="1">
    <location>
        <begin position="42"/>
        <end position="64"/>
    </location>
</feature>